<comment type="similarity">
    <text evidence="2 10">Belongs to the purine nucleoside phosphorylase YfiH/LACC1 family.</text>
</comment>
<comment type="catalytic activity">
    <reaction evidence="9">
        <text>S-methyl-5'-thioadenosine + phosphate = 5-(methylsulfanyl)-alpha-D-ribose 1-phosphate + adenine</text>
        <dbReference type="Rhea" id="RHEA:11852"/>
        <dbReference type="ChEBI" id="CHEBI:16708"/>
        <dbReference type="ChEBI" id="CHEBI:17509"/>
        <dbReference type="ChEBI" id="CHEBI:43474"/>
        <dbReference type="ChEBI" id="CHEBI:58533"/>
        <dbReference type="EC" id="2.4.2.28"/>
    </reaction>
    <physiologicalReaction direction="left-to-right" evidence="9">
        <dbReference type="Rhea" id="RHEA:11853"/>
    </physiologicalReaction>
</comment>
<comment type="catalytic activity">
    <reaction evidence="7">
        <text>adenosine + H2O + H(+) = inosine + NH4(+)</text>
        <dbReference type="Rhea" id="RHEA:24408"/>
        <dbReference type="ChEBI" id="CHEBI:15377"/>
        <dbReference type="ChEBI" id="CHEBI:15378"/>
        <dbReference type="ChEBI" id="CHEBI:16335"/>
        <dbReference type="ChEBI" id="CHEBI:17596"/>
        <dbReference type="ChEBI" id="CHEBI:28938"/>
        <dbReference type="EC" id="3.5.4.4"/>
    </reaction>
    <physiologicalReaction direction="left-to-right" evidence="7">
        <dbReference type="Rhea" id="RHEA:24409"/>
    </physiologicalReaction>
</comment>
<evidence type="ECO:0000256" key="6">
    <source>
        <dbReference type="ARBA" id="ARBA00022833"/>
    </source>
</evidence>
<dbReference type="InterPro" id="IPR038371">
    <property type="entry name" value="Cu_polyphenol_OxRdtase_sf"/>
</dbReference>
<dbReference type="InterPro" id="IPR003730">
    <property type="entry name" value="Cu_polyphenol_OxRdtase"/>
</dbReference>
<dbReference type="Gene3D" id="3.60.140.10">
    <property type="entry name" value="CNF1/YfiH-like putative cysteine hydrolases"/>
    <property type="match status" value="1"/>
</dbReference>
<dbReference type="InterPro" id="IPR011324">
    <property type="entry name" value="Cytotoxic_necrot_fac-like_cat"/>
</dbReference>
<dbReference type="PANTHER" id="PTHR30616:SF2">
    <property type="entry name" value="PURINE NUCLEOSIDE PHOSPHORYLASE LACC1"/>
    <property type="match status" value="1"/>
</dbReference>
<dbReference type="RefSeq" id="WP_390302312.1">
    <property type="nucleotide sequence ID" value="NZ_JBHULI010000024.1"/>
</dbReference>
<dbReference type="EMBL" id="JBHULI010000024">
    <property type="protein sequence ID" value="MFD2532215.1"/>
    <property type="molecule type" value="Genomic_DNA"/>
</dbReference>
<dbReference type="CDD" id="cd16833">
    <property type="entry name" value="YfiH"/>
    <property type="match status" value="1"/>
</dbReference>
<evidence type="ECO:0000256" key="5">
    <source>
        <dbReference type="ARBA" id="ARBA00022801"/>
    </source>
</evidence>
<keyword evidence="5" id="KW-0378">Hydrolase</keyword>
<evidence type="ECO:0000256" key="1">
    <source>
        <dbReference type="ARBA" id="ARBA00000553"/>
    </source>
</evidence>
<organism evidence="11 12">
    <name type="scientific">Gracilimonas halophila</name>
    <dbReference type="NCBI Taxonomy" id="1834464"/>
    <lineage>
        <taxon>Bacteria</taxon>
        <taxon>Pseudomonadati</taxon>
        <taxon>Balneolota</taxon>
        <taxon>Balneolia</taxon>
        <taxon>Balneolales</taxon>
        <taxon>Balneolaceae</taxon>
        <taxon>Gracilimonas</taxon>
    </lineage>
</organism>
<dbReference type="PANTHER" id="PTHR30616">
    <property type="entry name" value="UNCHARACTERIZED PROTEIN YFIH"/>
    <property type="match status" value="1"/>
</dbReference>
<dbReference type="NCBIfam" id="TIGR00726">
    <property type="entry name" value="peptidoglycan editing factor PgeF"/>
    <property type="match status" value="1"/>
</dbReference>
<keyword evidence="6" id="KW-0862">Zinc</keyword>
<comment type="catalytic activity">
    <reaction evidence="8">
        <text>adenosine + phosphate = alpha-D-ribose 1-phosphate + adenine</text>
        <dbReference type="Rhea" id="RHEA:27642"/>
        <dbReference type="ChEBI" id="CHEBI:16335"/>
        <dbReference type="ChEBI" id="CHEBI:16708"/>
        <dbReference type="ChEBI" id="CHEBI:43474"/>
        <dbReference type="ChEBI" id="CHEBI:57720"/>
        <dbReference type="EC" id="2.4.2.1"/>
    </reaction>
    <physiologicalReaction direction="left-to-right" evidence="8">
        <dbReference type="Rhea" id="RHEA:27643"/>
    </physiologicalReaction>
</comment>
<keyword evidence="12" id="KW-1185">Reference proteome</keyword>
<evidence type="ECO:0000256" key="10">
    <source>
        <dbReference type="RuleBase" id="RU361274"/>
    </source>
</evidence>
<evidence type="ECO:0000256" key="8">
    <source>
        <dbReference type="ARBA" id="ARBA00048968"/>
    </source>
</evidence>
<evidence type="ECO:0000256" key="4">
    <source>
        <dbReference type="ARBA" id="ARBA00022723"/>
    </source>
</evidence>
<evidence type="ECO:0000256" key="2">
    <source>
        <dbReference type="ARBA" id="ARBA00007353"/>
    </source>
</evidence>
<keyword evidence="3" id="KW-0808">Transferase</keyword>
<comment type="catalytic activity">
    <reaction evidence="1">
        <text>inosine + phosphate = alpha-D-ribose 1-phosphate + hypoxanthine</text>
        <dbReference type="Rhea" id="RHEA:27646"/>
        <dbReference type="ChEBI" id="CHEBI:17368"/>
        <dbReference type="ChEBI" id="CHEBI:17596"/>
        <dbReference type="ChEBI" id="CHEBI:43474"/>
        <dbReference type="ChEBI" id="CHEBI:57720"/>
        <dbReference type="EC" id="2.4.2.1"/>
    </reaction>
    <physiologicalReaction direction="left-to-right" evidence="1">
        <dbReference type="Rhea" id="RHEA:27647"/>
    </physiologicalReaction>
</comment>
<proteinExistence type="inferred from homology"/>
<evidence type="ECO:0000313" key="11">
    <source>
        <dbReference type="EMBL" id="MFD2532215.1"/>
    </source>
</evidence>
<comment type="caution">
    <text evidence="11">The sequence shown here is derived from an EMBL/GenBank/DDBJ whole genome shotgun (WGS) entry which is preliminary data.</text>
</comment>
<reference evidence="12" key="1">
    <citation type="journal article" date="2019" name="Int. J. Syst. Evol. Microbiol.">
        <title>The Global Catalogue of Microorganisms (GCM) 10K type strain sequencing project: providing services to taxonomists for standard genome sequencing and annotation.</title>
        <authorList>
            <consortium name="The Broad Institute Genomics Platform"/>
            <consortium name="The Broad Institute Genome Sequencing Center for Infectious Disease"/>
            <person name="Wu L."/>
            <person name="Ma J."/>
        </authorList>
    </citation>
    <scope>NUCLEOTIDE SEQUENCE [LARGE SCALE GENOMIC DNA]</scope>
    <source>
        <strain evidence="12">KCTC 52042</strain>
    </source>
</reference>
<protein>
    <recommendedName>
        <fullName evidence="10">Purine nucleoside phosphorylase</fullName>
    </recommendedName>
</protein>
<keyword evidence="4" id="KW-0479">Metal-binding</keyword>
<evidence type="ECO:0000313" key="12">
    <source>
        <dbReference type="Proteomes" id="UP001597460"/>
    </source>
</evidence>
<gene>
    <name evidence="11" type="primary">pgeF</name>
    <name evidence="11" type="ORF">ACFSVN_07135</name>
</gene>
<accession>A0ABW5JIG2</accession>
<dbReference type="SUPFAM" id="SSF64438">
    <property type="entry name" value="CNF1/YfiH-like putative cysteine hydrolases"/>
    <property type="match status" value="1"/>
</dbReference>
<evidence type="ECO:0000256" key="9">
    <source>
        <dbReference type="ARBA" id="ARBA00049893"/>
    </source>
</evidence>
<evidence type="ECO:0000256" key="7">
    <source>
        <dbReference type="ARBA" id="ARBA00047989"/>
    </source>
</evidence>
<sequence length="248" mass="27813">MSSQIELIKPLLLNDESISSWFSLRNHDSVRPNTNIPGLNLGMNTEEVEEIILQNRKLLLDEIGLDVHQVAYAIQVHKTKIEVVTNAGTYPDTDAFVTTKKDMALAIQVADCAAVLFGDPKNRVIAAAHAGWRGAAGNIIPKTLDKMLSLGAEPKNIKAFISPCISLNNFEVGEEVASEFPGQFVDRDRFEKPHIALKEFIRYQLLEHGMMESKIELDTHCTIDDEKFYSYRRQKGKSGRMMGIIKLN</sequence>
<evidence type="ECO:0000256" key="3">
    <source>
        <dbReference type="ARBA" id="ARBA00022679"/>
    </source>
</evidence>
<dbReference type="Pfam" id="PF02578">
    <property type="entry name" value="Cu-oxidase_4"/>
    <property type="match status" value="1"/>
</dbReference>
<name>A0ABW5JIG2_9BACT</name>
<dbReference type="Proteomes" id="UP001597460">
    <property type="component" value="Unassembled WGS sequence"/>
</dbReference>